<dbReference type="AlphaFoldDB" id="C6JRJ1"/>
<evidence type="ECO:0000313" key="4">
    <source>
        <dbReference type="EMBL" id="EES20102.1"/>
    </source>
</evidence>
<dbReference type="PROSITE" id="PS50994">
    <property type="entry name" value="INTEGRASE"/>
    <property type="match status" value="1"/>
</dbReference>
<dbReference type="EMBL" id="GL002604">
    <property type="protein sequence ID" value="EES20102.1"/>
    <property type="molecule type" value="Genomic_DNA"/>
</dbReference>
<organism evidence="4">
    <name type="scientific">Sorghum bicolor</name>
    <name type="common">Sorghum</name>
    <name type="synonym">Sorghum vulgare</name>
    <dbReference type="NCBI Taxonomy" id="4558"/>
    <lineage>
        <taxon>Eukaryota</taxon>
        <taxon>Viridiplantae</taxon>
        <taxon>Streptophyta</taxon>
        <taxon>Embryophyta</taxon>
        <taxon>Tracheophyta</taxon>
        <taxon>Spermatophyta</taxon>
        <taxon>Magnoliopsida</taxon>
        <taxon>Liliopsida</taxon>
        <taxon>Poales</taxon>
        <taxon>Poaceae</taxon>
        <taxon>PACMAD clade</taxon>
        <taxon>Panicoideae</taxon>
        <taxon>Andropogonodae</taxon>
        <taxon>Andropogoneae</taxon>
        <taxon>Sorghinae</taxon>
        <taxon>Sorghum</taxon>
    </lineage>
</organism>
<feature type="compositionally biased region" description="Basic residues" evidence="2">
    <location>
        <begin position="13"/>
        <end position="24"/>
    </location>
</feature>
<feature type="region of interest" description="Disordered" evidence="2">
    <location>
        <begin position="1"/>
        <end position="67"/>
    </location>
</feature>
<dbReference type="GO" id="GO:0015074">
    <property type="term" value="P:DNA integration"/>
    <property type="evidence" value="ECO:0007669"/>
    <property type="project" value="InterPro"/>
</dbReference>
<feature type="compositionally biased region" description="Pro residues" evidence="2">
    <location>
        <begin position="282"/>
        <end position="292"/>
    </location>
</feature>
<dbReference type="InterPro" id="IPR013103">
    <property type="entry name" value="RVT_2"/>
</dbReference>
<dbReference type="HOGENOM" id="CLU_001650_21_4_1"/>
<gene>
    <name evidence="4" type="primary">Sb0010s008890</name>
    <name evidence="4" type="ORF">SORBIDRAFT_0010s008890</name>
</gene>
<name>C6JRJ1_SORBI</name>
<evidence type="ECO:0000256" key="1">
    <source>
        <dbReference type="SAM" id="Coils"/>
    </source>
</evidence>
<feature type="region of interest" description="Disordered" evidence="2">
    <location>
        <begin position="254"/>
        <end position="355"/>
    </location>
</feature>
<keyword evidence="1" id="KW-0175">Coiled coil</keyword>
<sequence>MAKRARANDSAQRPKRPARARRAAPHQQPAVGDLEQEGGKDGAAVGPLAGARARPRQSTPSSSGRAGGALICAQQEHPGEPSLGREHGMAFRLSCPYTSAQNGKAERTLRTLNDSVRAMLLHASAPPEFWVEALATATHLINIRPCRATGTLTPHQLLFGTPPSYEHLRVFGSLCFPNQTTTAANKLCPRSVPCVFLGYPADHRGYRCYDMETRRVITSRHVVFDESQFPFRNMGLPRAPSMVPLRDVDTVPVPLPISGRGCRGSSRHRASPTPTSSGTPTTTPPWTVPSPPRFDVSPTSTSSSSSTTSEPTTSPASSSSPRFDASPTASAAASPSAAPAAAAPPPSAAQPRHHMVTRARDGIHKPNPRYAMVSDAPEISPIQTSARAALRDPNWKAAMQREFNALQANHTWRLVPRPARANVVTGKWVFKHKHNPDGSLDRYKARWVVRGFTQRAGIDFSETFTPVVKPATIRTVLTIAAGKRWSVRQLDVSNAFLHGHLDERVLCQQPIGFVDPTQPDAVCLLSRSLYGLRQAPRAWFTRIAGFLHAIGFVATRSDSSLFVLRRGSATAYLLLYVDDMVLTASSDALLRDIINKLQAEFAVKDMGPLHFFLGVDVRRCGTDFFLSQTKYAEELLERAGMVNCKPAATPIDTKAKLPSSGAAVQDPSEYRSIAGALQYLTITRPDIAYAVQQACLHMHDPRDCHFAILKRIQRYVRGTTSHGLHLHGVPSTPTIIAYSDADWAGCPDTRRSTSGYCIYLGNALVSWSSKRQATVSRSSAEAEYRAVANAVAECIWLRQLLGEHYVDVPSATIAYCDNISAVHMSKNPVHHRRTKHIELDIHFVRERVALGDLRVVHVPTDQQFADVMTKGLPTVTFSAFRSSLTVGPPDAATAGGDNGSMQPESSASRTAPICRCAWSMRPRCCMRAERAHVVHAHDVRLSLPGPPSKTRDAVQGELDELRKKSEKVDERLLRQQNELEEYKKLVEQNREEMEENRLLLRQILNLQAPRSSAGPPT</sequence>
<feature type="domain" description="Integrase catalytic" evidence="3">
    <location>
        <begin position="85"/>
        <end position="162"/>
    </location>
</feature>
<feature type="compositionally biased region" description="Low complexity" evidence="2">
    <location>
        <begin position="271"/>
        <end position="281"/>
    </location>
</feature>
<dbReference type="InterPro" id="IPR036397">
    <property type="entry name" value="RNaseH_sf"/>
</dbReference>
<proteinExistence type="predicted"/>
<evidence type="ECO:0000256" key="2">
    <source>
        <dbReference type="SAM" id="MobiDB-lite"/>
    </source>
</evidence>
<dbReference type="Gene3D" id="3.30.420.10">
    <property type="entry name" value="Ribonuclease H-like superfamily/Ribonuclease H"/>
    <property type="match status" value="1"/>
</dbReference>
<dbReference type="InterPro" id="IPR043502">
    <property type="entry name" value="DNA/RNA_pol_sf"/>
</dbReference>
<dbReference type="GO" id="GO:0003676">
    <property type="term" value="F:nucleic acid binding"/>
    <property type="evidence" value="ECO:0007669"/>
    <property type="project" value="InterPro"/>
</dbReference>
<dbReference type="SUPFAM" id="SSF53098">
    <property type="entry name" value="Ribonuclease H-like"/>
    <property type="match status" value="1"/>
</dbReference>
<reference evidence="4" key="1">
    <citation type="journal article" date="2009" name="Nature">
        <title>The Sorghum bicolor genome and the diversification of grasses.</title>
        <authorList>
            <person name="Paterson A.H."/>
            <person name="Bowers J.E."/>
            <person name="Bruggmann R."/>
            <person name="Dubchak I."/>
            <person name="Grimwood J."/>
            <person name="Gundlach H."/>
            <person name="Haberer G."/>
            <person name="Hellsten U."/>
            <person name="Mitros T."/>
            <person name="Poliakov A."/>
            <person name="Schmutz J."/>
            <person name="Spannagl M."/>
            <person name="Tang H."/>
            <person name="Wang X."/>
            <person name="Wicker T."/>
            <person name="Bharti A.K."/>
            <person name="Chapman J."/>
            <person name="Feltus F.A."/>
            <person name="Gowik U."/>
            <person name="Grigoriev I.V."/>
            <person name="Lyons E."/>
            <person name="Maher C.A."/>
            <person name="Martis M."/>
            <person name="Narechania A."/>
            <person name="Otillar R.P."/>
            <person name="Penning B.W."/>
            <person name="Salamov A.A."/>
            <person name="Wang Y."/>
            <person name="Zhang L."/>
            <person name="Carpita N.C."/>
            <person name="Freeling M."/>
            <person name="Gingle A.R."/>
            <person name="Hash C.T."/>
            <person name="Keller B."/>
            <person name="Klein P."/>
            <person name="Kresovich S."/>
            <person name="McCann M.C."/>
            <person name="Ming R."/>
            <person name="Peterson D.G."/>
            <person name="Mehboob-ur-Rahman"/>
            <person name="Ware D."/>
            <person name="Westhoff P."/>
            <person name="Mayer K.F."/>
            <person name="Messing J."/>
            <person name="Rokhsar D.S."/>
        </authorList>
    </citation>
    <scope>NUCLEOTIDE SEQUENCE [LARGE SCALE GENOMIC DNA]</scope>
</reference>
<dbReference type="InterPro" id="IPR001584">
    <property type="entry name" value="Integrase_cat-core"/>
</dbReference>
<feature type="compositionally biased region" description="Low complexity" evidence="2">
    <location>
        <begin position="297"/>
        <end position="341"/>
    </location>
</feature>
<protein>
    <recommendedName>
        <fullName evidence="3">Integrase catalytic domain-containing protein</fullName>
    </recommendedName>
</protein>
<dbReference type="CDD" id="cd09272">
    <property type="entry name" value="RNase_HI_RT_Ty1"/>
    <property type="match status" value="1"/>
</dbReference>
<evidence type="ECO:0000259" key="3">
    <source>
        <dbReference type="PROSITE" id="PS50994"/>
    </source>
</evidence>
<dbReference type="Pfam" id="PF07727">
    <property type="entry name" value="RVT_2"/>
    <property type="match status" value="1"/>
</dbReference>
<dbReference type="InterPro" id="IPR057670">
    <property type="entry name" value="SH3_retrovirus"/>
</dbReference>
<accession>C6JRJ1</accession>
<dbReference type="PANTHER" id="PTHR11439:SF524">
    <property type="entry name" value="RNA-DIRECTED DNA POLYMERASE, PROTEIN KINASE RLK-PELLE-DLSV FAMILY"/>
    <property type="match status" value="1"/>
</dbReference>
<dbReference type="SUPFAM" id="SSF56672">
    <property type="entry name" value="DNA/RNA polymerases"/>
    <property type="match status" value="1"/>
</dbReference>
<dbReference type="Pfam" id="PF25597">
    <property type="entry name" value="SH3_retrovirus"/>
    <property type="match status" value="1"/>
</dbReference>
<dbReference type="InterPro" id="IPR012337">
    <property type="entry name" value="RNaseH-like_sf"/>
</dbReference>
<feature type="coiled-coil region" evidence="1">
    <location>
        <begin position="951"/>
        <end position="1003"/>
    </location>
</feature>
<dbReference type="PANTHER" id="PTHR11439">
    <property type="entry name" value="GAG-POL-RELATED RETROTRANSPOSON"/>
    <property type="match status" value="1"/>
</dbReference>